<evidence type="ECO:0000313" key="4">
    <source>
        <dbReference type="EMBL" id="VAH18582.1"/>
    </source>
</evidence>
<accession>A0A9R0V7K0</accession>
<name>A0A9R0V7K0_TRITD</name>
<keyword evidence="2" id="KW-1133">Transmembrane helix</keyword>
<evidence type="ECO:0000259" key="3">
    <source>
        <dbReference type="Pfam" id="PF23041"/>
    </source>
</evidence>
<dbReference type="PANTHER" id="PTHR33826:SF9">
    <property type="entry name" value="OS05G0373500 PROTEIN"/>
    <property type="match status" value="1"/>
</dbReference>
<dbReference type="Pfam" id="PF23041">
    <property type="entry name" value="DUF7036"/>
    <property type="match status" value="2"/>
</dbReference>
<dbReference type="InterPro" id="IPR055464">
    <property type="entry name" value="DUF7036"/>
</dbReference>
<feature type="region of interest" description="Disordered" evidence="1">
    <location>
        <begin position="1"/>
        <end position="30"/>
    </location>
</feature>
<evidence type="ECO:0000256" key="2">
    <source>
        <dbReference type="SAM" id="Phobius"/>
    </source>
</evidence>
<reference evidence="4 5" key="1">
    <citation type="submission" date="2017-09" db="EMBL/GenBank/DDBJ databases">
        <authorList>
            <consortium name="International Durum Wheat Genome Sequencing Consortium (IDWGSC)"/>
            <person name="Milanesi L."/>
        </authorList>
    </citation>
    <scope>NUCLEOTIDE SEQUENCE [LARGE SCALE GENOMIC DNA]</scope>
    <source>
        <strain evidence="5">cv. Svevo</strain>
    </source>
</reference>
<feature type="domain" description="DUF7036" evidence="3">
    <location>
        <begin position="88"/>
        <end position="139"/>
    </location>
</feature>
<gene>
    <name evidence="4" type="ORF">TRITD_1Bv1G140170</name>
</gene>
<dbReference type="EMBL" id="LT934112">
    <property type="protein sequence ID" value="VAH18582.1"/>
    <property type="molecule type" value="Genomic_DNA"/>
</dbReference>
<feature type="compositionally biased region" description="Low complexity" evidence="1">
    <location>
        <begin position="289"/>
        <end position="299"/>
    </location>
</feature>
<sequence>MGKAAGGQREQPPGAAAEVEGEGRRRGRSCSSCRRSVRPQCVAALLLGAAVLLSALFWLPPFAGRDRGRRAGPPDPPADALAADIVASFMLQKTVSELNESIPKLEFDIYEEIGIPNSTVAVNFLQPSGASNWTNVIFSSTLQLTESLFGNSSFFEVLKFPGGITIIPPQAAFLVQKPYASFNFTLNFSIDKVQDKTNELKDQMRAGLLLDTNEILYIKLTNLEGSTVAPPTVVRSSIILEVGNHQPSPPRMKQLAQTIANSSSGNLGLNHTVFGKVKQLSLSSYLRHSLHSGSDSDAPSPAPMTHEDHRRHHHHHHHHRHHHHHHHHHHHSHHRSHEVIRQLPPSPAPVHPPVEQPKYRSPSPSGYSYGYTNKPKNKAPVAPAAEPVVRNHHYASPPTMPHAVSPSSVSPSPSARHPTNIPNRHHSSPAPSPANVKPPLHTVSLAHAHHPAQVPAVAPAPSTSFATRRHSCQWALAILLCLLAGLP</sequence>
<keyword evidence="2" id="KW-0812">Transmembrane</keyword>
<dbReference type="AlphaFoldDB" id="A0A9R0V7K0"/>
<feature type="transmembrane region" description="Helical" evidence="2">
    <location>
        <begin position="41"/>
        <end position="59"/>
    </location>
</feature>
<keyword evidence="5" id="KW-1185">Reference proteome</keyword>
<dbReference type="PANTHER" id="PTHR33826">
    <property type="entry name" value="F20B24.21"/>
    <property type="match status" value="1"/>
</dbReference>
<organism evidence="4 5">
    <name type="scientific">Triticum turgidum subsp. durum</name>
    <name type="common">Durum wheat</name>
    <name type="synonym">Triticum durum</name>
    <dbReference type="NCBI Taxonomy" id="4567"/>
    <lineage>
        <taxon>Eukaryota</taxon>
        <taxon>Viridiplantae</taxon>
        <taxon>Streptophyta</taxon>
        <taxon>Embryophyta</taxon>
        <taxon>Tracheophyta</taxon>
        <taxon>Spermatophyta</taxon>
        <taxon>Magnoliopsida</taxon>
        <taxon>Liliopsida</taxon>
        <taxon>Poales</taxon>
        <taxon>Poaceae</taxon>
        <taxon>BOP clade</taxon>
        <taxon>Pooideae</taxon>
        <taxon>Triticodae</taxon>
        <taxon>Triticeae</taxon>
        <taxon>Triticinae</taxon>
        <taxon>Triticum</taxon>
    </lineage>
</organism>
<feature type="region of interest" description="Disordered" evidence="1">
    <location>
        <begin position="289"/>
        <end position="439"/>
    </location>
</feature>
<feature type="domain" description="DUF7036" evidence="3">
    <location>
        <begin position="183"/>
        <end position="275"/>
    </location>
</feature>
<dbReference type="Gramene" id="TRITD1Bv1G140170.1">
    <property type="protein sequence ID" value="TRITD1Bv1G140170.1"/>
    <property type="gene ID" value="TRITD1Bv1G140170"/>
</dbReference>
<evidence type="ECO:0000313" key="5">
    <source>
        <dbReference type="Proteomes" id="UP000324705"/>
    </source>
</evidence>
<proteinExistence type="predicted"/>
<keyword evidence="2" id="KW-0472">Membrane</keyword>
<evidence type="ECO:0000256" key="1">
    <source>
        <dbReference type="SAM" id="MobiDB-lite"/>
    </source>
</evidence>
<protein>
    <recommendedName>
        <fullName evidence="3">DUF7036 domain-containing protein</fullName>
    </recommendedName>
</protein>
<feature type="compositionally biased region" description="Basic residues" evidence="1">
    <location>
        <begin position="309"/>
        <end position="336"/>
    </location>
</feature>
<feature type="compositionally biased region" description="Low complexity" evidence="1">
    <location>
        <begin position="404"/>
        <end position="414"/>
    </location>
</feature>
<dbReference type="Proteomes" id="UP000324705">
    <property type="component" value="Chromosome 1B"/>
</dbReference>
<feature type="compositionally biased region" description="Low complexity" evidence="1">
    <location>
        <begin position="359"/>
        <end position="388"/>
    </location>
</feature>
<feature type="compositionally biased region" description="Pro residues" evidence="1">
    <location>
        <begin position="344"/>
        <end position="355"/>
    </location>
</feature>